<reference evidence="2 3" key="1">
    <citation type="journal article" date="2019" name="Int. J. Syst. Evol. Microbiol.">
        <title>The Global Catalogue of Microorganisms (GCM) 10K type strain sequencing project: providing services to taxonomists for standard genome sequencing and annotation.</title>
        <authorList>
            <consortium name="The Broad Institute Genomics Platform"/>
            <consortium name="The Broad Institute Genome Sequencing Center for Infectious Disease"/>
            <person name="Wu L."/>
            <person name="Ma J."/>
        </authorList>
    </citation>
    <scope>NUCLEOTIDE SEQUENCE [LARGE SCALE GENOMIC DNA]</scope>
    <source>
        <strain evidence="2 3">GX26</strain>
    </source>
</reference>
<evidence type="ECO:0000313" key="3">
    <source>
        <dbReference type="Proteomes" id="UP001596395"/>
    </source>
</evidence>
<keyword evidence="1" id="KW-0472">Membrane</keyword>
<comment type="caution">
    <text evidence="2">The sequence shown here is derived from an EMBL/GenBank/DDBJ whole genome shotgun (WGS) entry which is preliminary data.</text>
</comment>
<proteinExistence type="predicted"/>
<gene>
    <name evidence="2" type="ORF">ACFQGB_07680</name>
</gene>
<sequence length="53" mass="5244">METARRWAQNNPQFATTLATMVVVAGLGAMGGGLADFGGGFDPTGGTTVTSGP</sequence>
<evidence type="ECO:0008006" key="4">
    <source>
        <dbReference type="Google" id="ProtNLM"/>
    </source>
</evidence>
<dbReference type="Proteomes" id="UP001596395">
    <property type="component" value="Unassembled WGS sequence"/>
</dbReference>
<evidence type="ECO:0000256" key="1">
    <source>
        <dbReference type="SAM" id="Phobius"/>
    </source>
</evidence>
<organism evidence="2 3">
    <name type="scientific">Halorubellus litoreus</name>
    <dbReference type="NCBI Taxonomy" id="755308"/>
    <lineage>
        <taxon>Archaea</taxon>
        <taxon>Methanobacteriati</taxon>
        <taxon>Methanobacteriota</taxon>
        <taxon>Stenosarchaea group</taxon>
        <taxon>Halobacteria</taxon>
        <taxon>Halobacteriales</taxon>
        <taxon>Halorubellaceae</taxon>
        <taxon>Halorubellus</taxon>
    </lineage>
</organism>
<keyword evidence="3" id="KW-1185">Reference proteome</keyword>
<keyword evidence="1" id="KW-0812">Transmembrane</keyword>
<dbReference type="RefSeq" id="WP_336349730.1">
    <property type="nucleotide sequence ID" value="NZ_JAZAQL010000002.1"/>
</dbReference>
<protein>
    <recommendedName>
        <fullName evidence="4">Flagellin N-terminal-like domain-containing protein</fullName>
    </recommendedName>
</protein>
<dbReference type="EMBL" id="JBHSXN010000002">
    <property type="protein sequence ID" value="MFC6952743.1"/>
    <property type="molecule type" value="Genomic_DNA"/>
</dbReference>
<feature type="transmembrane region" description="Helical" evidence="1">
    <location>
        <begin position="12"/>
        <end position="35"/>
    </location>
</feature>
<accession>A0ABD5VGD5</accession>
<keyword evidence="1" id="KW-1133">Transmembrane helix</keyword>
<name>A0ABD5VGD5_9EURY</name>
<evidence type="ECO:0000313" key="2">
    <source>
        <dbReference type="EMBL" id="MFC6952743.1"/>
    </source>
</evidence>
<dbReference type="AlphaFoldDB" id="A0ABD5VGD5"/>